<comment type="similarity">
    <text evidence="1">Belongs to the bacterial sugar transferase family.</text>
</comment>
<accession>A0A6S6TGF4</accession>
<evidence type="ECO:0000256" key="1">
    <source>
        <dbReference type="ARBA" id="ARBA00006464"/>
    </source>
</evidence>
<protein>
    <submittedName>
        <fullName evidence="4">Exopolysaccharide biosynthesis protein</fullName>
    </submittedName>
</protein>
<feature type="domain" description="Bacterial sugar transferase" evidence="3">
    <location>
        <begin position="114"/>
        <end position="295"/>
    </location>
</feature>
<dbReference type="PANTHER" id="PTHR30576">
    <property type="entry name" value="COLANIC BIOSYNTHESIS UDP-GLUCOSE LIPID CARRIER TRANSFERASE"/>
    <property type="match status" value="1"/>
</dbReference>
<dbReference type="AlphaFoldDB" id="A0A6S6TGF4"/>
<keyword evidence="2" id="KW-0812">Transmembrane</keyword>
<name>A0A6S6TGF4_9GAMM</name>
<proteinExistence type="inferred from homology"/>
<dbReference type="PANTHER" id="PTHR30576:SF0">
    <property type="entry name" value="UNDECAPRENYL-PHOSPHATE N-ACETYLGALACTOSAMINYL 1-PHOSPHATE TRANSFERASE-RELATED"/>
    <property type="match status" value="1"/>
</dbReference>
<gene>
    <name evidence="4" type="ORF">HELGO_WM45215</name>
</gene>
<sequence>MTAQPVYIFAPVSEEAILRLVMKKTGLMFTINDYGLENWSVRDHVCYFKYARLGKLQRLVLDEARAQGADVNELFAYFEAHFGQIEVDLLEPAHLLQMDVKFPGTVRYSEVLRRGVDVISALFGLSLFIVPGVIVALMIKLNSKGPVFFLQRRTGLYNHEFTIVKFRSMYTDAEKNGARWADRDDERITAVGRFIRKTRIDEVPQLWNVLTGDMSIIGPRPEREVFIRQLEQQVPFYRFRHLVKPGITGLAQVMFCYGASVEDARQKHRYDLYYIKHQNWKLDLKILRDTLMTTIKGTGV</sequence>
<evidence type="ECO:0000259" key="3">
    <source>
        <dbReference type="Pfam" id="PF02397"/>
    </source>
</evidence>
<evidence type="ECO:0000313" key="4">
    <source>
        <dbReference type="EMBL" id="CAA6815527.1"/>
    </source>
</evidence>
<organism evidence="4">
    <name type="scientific">uncultured Thiotrichaceae bacterium</name>
    <dbReference type="NCBI Taxonomy" id="298394"/>
    <lineage>
        <taxon>Bacteria</taxon>
        <taxon>Pseudomonadati</taxon>
        <taxon>Pseudomonadota</taxon>
        <taxon>Gammaproteobacteria</taxon>
        <taxon>Thiotrichales</taxon>
        <taxon>Thiotrichaceae</taxon>
        <taxon>environmental samples</taxon>
    </lineage>
</organism>
<evidence type="ECO:0000256" key="2">
    <source>
        <dbReference type="SAM" id="Phobius"/>
    </source>
</evidence>
<reference evidence="4" key="1">
    <citation type="submission" date="2020-01" db="EMBL/GenBank/DDBJ databases">
        <authorList>
            <person name="Meier V. D."/>
            <person name="Meier V D."/>
        </authorList>
    </citation>
    <scope>NUCLEOTIDE SEQUENCE</scope>
    <source>
        <strain evidence="4">HLG_WM_MAG_08</strain>
    </source>
</reference>
<keyword evidence="2" id="KW-1133">Transmembrane helix</keyword>
<dbReference type="EMBL" id="CACVAV010000251">
    <property type="protein sequence ID" value="CAA6815527.1"/>
    <property type="molecule type" value="Genomic_DNA"/>
</dbReference>
<dbReference type="Pfam" id="PF02397">
    <property type="entry name" value="Bac_transf"/>
    <property type="match status" value="1"/>
</dbReference>
<feature type="transmembrane region" description="Helical" evidence="2">
    <location>
        <begin position="118"/>
        <end position="139"/>
    </location>
</feature>
<dbReference type="GO" id="GO:0016780">
    <property type="term" value="F:phosphotransferase activity, for other substituted phosphate groups"/>
    <property type="evidence" value="ECO:0007669"/>
    <property type="project" value="TreeGrafter"/>
</dbReference>
<keyword evidence="2" id="KW-0472">Membrane</keyword>
<dbReference type="InterPro" id="IPR003362">
    <property type="entry name" value="Bact_transf"/>
</dbReference>